<dbReference type="Pfam" id="PF00172">
    <property type="entry name" value="Zn_clus"/>
    <property type="match status" value="1"/>
</dbReference>
<proteinExistence type="predicted"/>
<accession>A0A8H4CAT8</accession>
<dbReference type="PROSITE" id="PS00463">
    <property type="entry name" value="ZN2_CY6_FUNGAL_1"/>
    <property type="match status" value="1"/>
</dbReference>
<gene>
    <name evidence="4" type="ORF">GCG54_00007774</name>
</gene>
<feature type="region of interest" description="Disordered" evidence="2">
    <location>
        <begin position="67"/>
        <end position="93"/>
    </location>
</feature>
<dbReference type="PANTHER" id="PTHR47785">
    <property type="entry name" value="ZN(II)2CYS6 TRANSCRIPTION FACTOR (EUROFUNG)-RELATED-RELATED"/>
    <property type="match status" value="1"/>
</dbReference>
<dbReference type="SMART" id="SM00066">
    <property type="entry name" value="GAL4"/>
    <property type="match status" value="1"/>
</dbReference>
<evidence type="ECO:0000256" key="2">
    <source>
        <dbReference type="SAM" id="MobiDB-lite"/>
    </source>
</evidence>
<dbReference type="GeneID" id="69014917"/>
<comment type="caution">
    <text evidence="4">The sequence shown here is derived from an EMBL/GenBank/DDBJ whole genome shotgun (WGS) entry which is preliminary data.</text>
</comment>
<evidence type="ECO:0000313" key="4">
    <source>
        <dbReference type="EMBL" id="KAF3800326.1"/>
    </source>
</evidence>
<sequence length="598" mass="67648">MAPTPKTNLACDTCRQRKSRCDGVRPICTHCRNAGRECTYRPTPTSLEADNYVLSRLTHVEARLKQLEERSDHSRRASEGLASTCHSTPSAHATSSQHSSLVKFPELHTAAACKMLVYWPRIRINFTVPGISAANYLSETDHSDATLLSSLSSRSSTPTLMLWQVSRVLEEFYDNTSSNLPVYISELIQSCPKLSSQFVANNLRNMFGMDMDSLDTVLVDIKQLPISILLVLSIALRSADNSPLNLGPELLLALSEASFTNALQSQWTLLSVVDEERIPLSLLMAYCLMYFWARPFHALGLVQSLDPVIRTFSMRNGDESLGRLYYRLHYIIECDILTEVDGIPSDKTFEVLTKTNDESMSGFLESHLWLRSHLNKVLQYLYSTSKAYAQPHELADLVCNLSADLRGWFQSQPLGAQFARDATAFSMSVPTMPLRKREIALRYFACAFLLHRPVLYFFLHKDMEYTVRPPDTQALRSDQAPWILESCRDCIEGATLFVHFSCISMDSQSSKMERSYRSWCDIQLLFAAYLVLVQVKSVPALVPIFRVLGDMENLLDQAERMFELFPVDSLKIRKSLEVLRSQRQNLDAASPVYSHGSV</sequence>
<feature type="compositionally biased region" description="Polar residues" evidence="2">
    <location>
        <begin position="84"/>
        <end position="93"/>
    </location>
</feature>
<dbReference type="GO" id="GO:0008270">
    <property type="term" value="F:zinc ion binding"/>
    <property type="evidence" value="ECO:0007669"/>
    <property type="project" value="InterPro"/>
</dbReference>
<dbReference type="InterPro" id="IPR053181">
    <property type="entry name" value="EcdB-like_regulator"/>
</dbReference>
<evidence type="ECO:0000313" key="5">
    <source>
        <dbReference type="Proteomes" id="UP000613401"/>
    </source>
</evidence>
<dbReference type="GO" id="GO:0000981">
    <property type="term" value="F:DNA-binding transcription factor activity, RNA polymerase II-specific"/>
    <property type="evidence" value="ECO:0007669"/>
    <property type="project" value="InterPro"/>
</dbReference>
<organism evidence="4 5">
    <name type="scientific">Colletotrichum gloeosporioides</name>
    <name type="common">Anthracnose fungus</name>
    <name type="synonym">Glomerella cingulata</name>
    <dbReference type="NCBI Taxonomy" id="474922"/>
    <lineage>
        <taxon>Eukaryota</taxon>
        <taxon>Fungi</taxon>
        <taxon>Dikarya</taxon>
        <taxon>Ascomycota</taxon>
        <taxon>Pezizomycotina</taxon>
        <taxon>Sordariomycetes</taxon>
        <taxon>Hypocreomycetidae</taxon>
        <taxon>Glomerellales</taxon>
        <taxon>Glomerellaceae</taxon>
        <taxon>Colletotrichum</taxon>
        <taxon>Colletotrichum gloeosporioides species complex</taxon>
    </lineage>
</organism>
<name>A0A8H4CAT8_COLGL</name>
<dbReference type="InterPro" id="IPR001138">
    <property type="entry name" value="Zn2Cys6_DnaBD"/>
</dbReference>
<dbReference type="SUPFAM" id="SSF57701">
    <property type="entry name" value="Zn2/Cys6 DNA-binding domain"/>
    <property type="match status" value="1"/>
</dbReference>
<dbReference type="InterPro" id="IPR036864">
    <property type="entry name" value="Zn2-C6_fun-type_DNA-bd_sf"/>
</dbReference>
<keyword evidence="1" id="KW-0539">Nucleus</keyword>
<dbReference type="CDD" id="cd12148">
    <property type="entry name" value="fungal_TF_MHR"/>
    <property type="match status" value="1"/>
</dbReference>
<keyword evidence="5" id="KW-1185">Reference proteome</keyword>
<reference evidence="4" key="1">
    <citation type="journal article" date="2020" name="Phytopathology">
        <title>Genome sequence and comparative analysis of Colletotrichum gloeosporioides isolated from Liriodendron leaves.</title>
        <authorList>
            <person name="Fu F.F."/>
            <person name="Hao Z."/>
            <person name="Wang P."/>
            <person name="Lu Y."/>
            <person name="Xue L.J."/>
            <person name="Wei G."/>
            <person name="Tian Y."/>
            <person name="Baishi H."/>
            <person name="Xu H."/>
            <person name="Shi J."/>
            <person name="Cheng T."/>
            <person name="Wang G."/>
            <person name="Yi Y."/>
            <person name="Chen J."/>
        </authorList>
    </citation>
    <scope>NUCLEOTIDE SEQUENCE</scope>
    <source>
        <strain evidence="4">Lc1</strain>
    </source>
</reference>
<protein>
    <recommendedName>
        <fullName evidence="3">Zn(2)-C6 fungal-type domain-containing protein</fullName>
    </recommendedName>
</protein>
<dbReference type="EMBL" id="WVTB01000077">
    <property type="protein sequence ID" value="KAF3800326.1"/>
    <property type="molecule type" value="Genomic_DNA"/>
</dbReference>
<dbReference type="Gene3D" id="4.10.240.10">
    <property type="entry name" value="Zn(2)-C6 fungal-type DNA-binding domain"/>
    <property type="match status" value="1"/>
</dbReference>
<reference evidence="4" key="2">
    <citation type="submission" date="2020-03" db="EMBL/GenBank/DDBJ databases">
        <authorList>
            <person name="Fu F.-F."/>
            <person name="Chen J."/>
        </authorList>
    </citation>
    <scope>NUCLEOTIDE SEQUENCE</scope>
    <source>
        <strain evidence="4">Lc1</strain>
    </source>
</reference>
<evidence type="ECO:0000259" key="3">
    <source>
        <dbReference type="PROSITE" id="PS50048"/>
    </source>
</evidence>
<feature type="compositionally biased region" description="Basic and acidic residues" evidence="2">
    <location>
        <begin position="67"/>
        <end position="78"/>
    </location>
</feature>
<dbReference type="AlphaFoldDB" id="A0A8H4CAT8"/>
<dbReference type="Proteomes" id="UP000613401">
    <property type="component" value="Unassembled WGS sequence"/>
</dbReference>
<dbReference type="CDD" id="cd00067">
    <property type="entry name" value="GAL4"/>
    <property type="match status" value="1"/>
</dbReference>
<evidence type="ECO:0000256" key="1">
    <source>
        <dbReference type="ARBA" id="ARBA00023242"/>
    </source>
</evidence>
<dbReference type="RefSeq" id="XP_045259486.1">
    <property type="nucleotide sequence ID" value="XM_045407751.1"/>
</dbReference>
<dbReference type="PROSITE" id="PS50048">
    <property type="entry name" value="ZN2_CY6_FUNGAL_2"/>
    <property type="match status" value="1"/>
</dbReference>
<feature type="domain" description="Zn(2)-C6 fungal-type" evidence="3">
    <location>
        <begin position="10"/>
        <end position="40"/>
    </location>
</feature>